<proteinExistence type="predicted"/>
<geneLocation type="plasmid" evidence="1">
    <name>pFRL2</name>
</geneLocation>
<keyword evidence="1" id="KW-0614">Plasmid</keyword>
<name>V9Z3P7_9ACTN</name>
<dbReference type="AlphaFoldDB" id="V9Z3P7"/>
<accession>V9Z3P7</accession>
<sequence>MNNPEAPSGLAHPEWLADAASWWDRAFLSPATAASFRPLGVDEQGRLHVRCRNQAYAVLLRQLQASVVSSEDFTDRQFLEGVLLEMWHDITQVIGSGHEIFLQLTGETSFDRQVSDWATSQAAAKADVTEPFCVGISREDDASAQDQRLIDTNIELCLAFCSSEAALPAPARLALTAGIPVWRAER</sequence>
<organism evidence="1">
    <name type="scientific">Streptomyces sp. FR1</name>
    <dbReference type="NCBI Taxonomy" id="349971"/>
    <lineage>
        <taxon>Bacteria</taxon>
        <taxon>Bacillati</taxon>
        <taxon>Actinomycetota</taxon>
        <taxon>Actinomycetes</taxon>
        <taxon>Kitasatosporales</taxon>
        <taxon>Streptomycetaceae</taxon>
        <taxon>Streptomyces</taxon>
    </lineage>
</organism>
<gene>
    <name evidence="1" type="ORF">pFRL2_68</name>
</gene>
<protein>
    <submittedName>
        <fullName evidence="1">Uncharacterized protein</fullName>
    </submittedName>
</protein>
<dbReference type="RefSeq" id="WP_024126125.1">
    <property type="nucleotide sequence ID" value="NC_023282.1"/>
</dbReference>
<reference evidence="1" key="1">
    <citation type="submission" date="2013-09" db="EMBL/GenBank/DDBJ databases">
        <title>Complete nucleotide sequence of Streptomyces linear plasmid pFRL2.</title>
        <authorList>
            <person name="Chen Z."/>
            <person name="Fang P."/>
            <person name="Qin Z."/>
        </authorList>
    </citation>
    <scope>NUCLEOTIDE SEQUENCE</scope>
    <source>
        <plasmid evidence="1">pFRL2</plasmid>
    </source>
</reference>
<evidence type="ECO:0000313" key="1">
    <source>
        <dbReference type="EMBL" id="AHE38743.1"/>
    </source>
</evidence>
<dbReference type="EMBL" id="KF602047">
    <property type="protein sequence ID" value="AHE38743.1"/>
    <property type="molecule type" value="Genomic_DNA"/>
</dbReference>